<sequence>MTFMPEKRNADLLFRGFSKTRLMVITLIAVNGPMTVTQLSKVIKTTRSNLYQAIKEMVSDGILVQTRTVSEKNYVEKFYDINTDLFDAIKYGDIRKAIEEMDEDKLRNILYSFLRSASAILSIMAEQVNLSNKDDLDKYVDYVRKNLLIISFSTHSTKDMSKFSSMLSNFFTEIDDDNDEKKDEHLLYIVGFPILNQMGFISKSRHEKLTGDGKE</sequence>
<organism evidence="2 3">
    <name type="scientific">Thermoplasma volcanium (strain ATCC 51530 / DSM 4299 / JCM 9571 / NBRC 15438 / GSS1)</name>
    <dbReference type="NCBI Taxonomy" id="273116"/>
    <lineage>
        <taxon>Archaea</taxon>
        <taxon>Methanobacteriati</taxon>
        <taxon>Thermoplasmatota</taxon>
        <taxon>Thermoplasmata</taxon>
        <taxon>Thermoplasmatales</taxon>
        <taxon>Thermoplasmataceae</taxon>
        <taxon>Thermoplasma</taxon>
    </lineage>
</organism>
<dbReference type="Pfam" id="PF13412">
    <property type="entry name" value="HTH_24"/>
    <property type="match status" value="1"/>
</dbReference>
<dbReference type="STRING" id="273116.gene:9382245"/>
<dbReference type="HOGENOM" id="CLU_1335091_0_0_2"/>
<dbReference type="InterPro" id="IPR001845">
    <property type="entry name" value="HTH_ArsR_DNA-bd_dom"/>
</dbReference>
<reference evidence="2 3" key="1">
    <citation type="journal article" date="1999" name="Proc. Jpn. Acad.">
        <title>Determination of the complete genomic DNA sequence of Thermoplasma volvanium GSS1.</title>
        <authorList>
            <person name="Kawashima T."/>
            <person name="Yamamoto Y."/>
            <person name="Aramaki H."/>
            <person name="Nunoshiba T."/>
            <person name="Kawamoto T."/>
            <person name="Watanabe K."/>
            <person name="Yamazaki M."/>
            <person name="Kanehori K."/>
            <person name="Amano N."/>
            <person name="Ohya Y."/>
            <person name="Makino K."/>
            <person name="Suzuki M."/>
        </authorList>
    </citation>
    <scope>NUCLEOTIDE SEQUENCE [LARGE SCALE GENOMIC DNA]</scope>
    <source>
        <strain evidence="3">ATCC 51530 / DSM 4299 / JCM 9571 / NBRC 15438 / GSS1</strain>
    </source>
</reference>
<evidence type="ECO:0000313" key="3">
    <source>
        <dbReference type="Proteomes" id="UP000001017"/>
    </source>
</evidence>
<feature type="domain" description="HTH arsR-type" evidence="1">
    <location>
        <begin position="12"/>
        <end position="103"/>
    </location>
</feature>
<evidence type="ECO:0000313" key="2">
    <source>
        <dbReference type="EMBL" id="BAB60576.1"/>
    </source>
</evidence>
<name>Q978I1_THEVO</name>
<reference evidence="2 3" key="2">
    <citation type="journal article" date="2000" name="Proc. Natl. Acad. Sci. U.S.A.">
        <title>Archaeal adaptation to higher temperatures revealed by genomic sequence of Thermoplasma volcanium.</title>
        <authorList>
            <person name="Kawashima T."/>
            <person name="Amano N."/>
            <person name="Koike H."/>
            <person name="Makino S."/>
            <person name="Higuchi S."/>
            <person name="Kawashima-Ohya Y."/>
            <person name="Watanabe K."/>
            <person name="Yamazaki M."/>
            <person name="Kanehori K."/>
            <person name="Kawamoto T."/>
            <person name="Nunoshiba T."/>
            <person name="Yamamoto Y."/>
            <person name="Aramaki H."/>
            <person name="Makino K."/>
            <person name="Suzuki M."/>
        </authorList>
    </citation>
    <scope>NUCLEOTIDE SEQUENCE [LARGE SCALE GENOMIC DNA]</scope>
    <source>
        <strain evidence="3">ATCC 51530 / DSM 4299 / JCM 9571 / NBRC 15438 / GSS1</strain>
    </source>
</reference>
<dbReference type="KEGG" id="tvo:TVG1481172"/>
<dbReference type="PaxDb" id="273116-14325673"/>
<protein>
    <recommendedName>
        <fullName evidence="1">HTH arsR-type domain-containing protein</fullName>
    </recommendedName>
</protein>
<dbReference type="SMART" id="SM00418">
    <property type="entry name" value="HTH_ARSR"/>
    <property type="match status" value="1"/>
</dbReference>
<dbReference type="InterPro" id="IPR036388">
    <property type="entry name" value="WH-like_DNA-bd_sf"/>
</dbReference>
<gene>
    <name evidence="2" type="ORF">TVG1481172</name>
</gene>
<evidence type="ECO:0000259" key="1">
    <source>
        <dbReference type="SMART" id="SM00418"/>
    </source>
</evidence>
<dbReference type="EMBL" id="BA000011">
    <property type="protein sequence ID" value="BAB60576.1"/>
    <property type="molecule type" value="Genomic_DNA"/>
</dbReference>
<dbReference type="AlphaFoldDB" id="Q978I1"/>
<dbReference type="InterPro" id="IPR036390">
    <property type="entry name" value="WH_DNA-bd_sf"/>
</dbReference>
<accession>Q978I1</accession>
<dbReference type="Gene3D" id="1.10.10.10">
    <property type="entry name" value="Winged helix-like DNA-binding domain superfamily/Winged helix DNA-binding domain"/>
    <property type="match status" value="1"/>
</dbReference>
<dbReference type="GO" id="GO:0003700">
    <property type="term" value="F:DNA-binding transcription factor activity"/>
    <property type="evidence" value="ECO:0007669"/>
    <property type="project" value="InterPro"/>
</dbReference>
<dbReference type="Proteomes" id="UP000001017">
    <property type="component" value="Chromosome"/>
</dbReference>
<keyword evidence="3" id="KW-1185">Reference proteome</keyword>
<dbReference type="SUPFAM" id="SSF46785">
    <property type="entry name" value="Winged helix' DNA-binding domain"/>
    <property type="match status" value="1"/>
</dbReference>
<dbReference type="eggNOG" id="arCOG01687">
    <property type="taxonomic scope" value="Archaea"/>
</dbReference>
<dbReference type="DNASU" id="1442124"/>
<proteinExistence type="predicted"/>